<dbReference type="EMBL" id="NPCC01000042">
    <property type="protein sequence ID" value="PAE87097.1"/>
    <property type="molecule type" value="Genomic_DNA"/>
</dbReference>
<name>A0A268NUC3_SHOCL</name>
<dbReference type="NCBIfam" id="NF033193">
    <property type="entry name" value="lipo_NDxxF"/>
    <property type="match status" value="1"/>
</dbReference>
<protein>
    <recommendedName>
        <fullName evidence="4">NDxxF motif lipoprotein</fullName>
    </recommendedName>
</protein>
<feature type="signal peptide" evidence="1">
    <location>
        <begin position="1"/>
        <end position="18"/>
    </location>
</feature>
<reference evidence="2 3" key="1">
    <citation type="submission" date="2017-07" db="EMBL/GenBank/DDBJ databases">
        <title>Isolation and whole genome analysis of endospore-forming bacteria from heroin.</title>
        <authorList>
            <person name="Kalinowski J."/>
            <person name="Ahrens B."/>
            <person name="Al-Dilaimi A."/>
            <person name="Winkler A."/>
            <person name="Wibberg D."/>
            <person name="Schleenbecker U."/>
            <person name="Ruckert C."/>
            <person name="Wolfel R."/>
            <person name="Grass G."/>
        </authorList>
    </citation>
    <scope>NUCLEOTIDE SEQUENCE [LARGE SCALE GENOMIC DNA]</scope>
    <source>
        <strain evidence="2 3">7539</strain>
    </source>
</reference>
<dbReference type="InterPro" id="IPR047903">
    <property type="entry name" value="NDxxF_lipo"/>
</dbReference>
<comment type="caution">
    <text evidence="2">The sequence shown here is derived from an EMBL/GenBank/DDBJ whole genome shotgun (WGS) entry which is preliminary data.</text>
</comment>
<dbReference type="Proteomes" id="UP000216207">
    <property type="component" value="Unassembled WGS sequence"/>
</dbReference>
<evidence type="ECO:0000313" key="2">
    <source>
        <dbReference type="EMBL" id="PAE87097.1"/>
    </source>
</evidence>
<dbReference type="AlphaFoldDB" id="A0A268NUC3"/>
<proteinExistence type="predicted"/>
<evidence type="ECO:0000313" key="3">
    <source>
        <dbReference type="Proteomes" id="UP000216207"/>
    </source>
</evidence>
<feature type="chain" id="PRO_5038706895" description="NDxxF motif lipoprotein" evidence="1">
    <location>
        <begin position="19"/>
        <end position="201"/>
    </location>
</feature>
<evidence type="ECO:0008006" key="4">
    <source>
        <dbReference type="Google" id="ProtNLM"/>
    </source>
</evidence>
<dbReference type="RefSeq" id="WP_095327316.1">
    <property type="nucleotide sequence ID" value="NZ_NPCC01000042.1"/>
</dbReference>
<evidence type="ECO:0000256" key="1">
    <source>
        <dbReference type="SAM" id="SignalP"/>
    </source>
</evidence>
<dbReference type="PROSITE" id="PS51257">
    <property type="entry name" value="PROKAR_LIPOPROTEIN"/>
    <property type="match status" value="1"/>
</dbReference>
<gene>
    <name evidence="2" type="ORF">CHH72_20165</name>
</gene>
<keyword evidence="1" id="KW-0732">Signal</keyword>
<sequence length="201" mass="23105">MKRIVISFFIIFVLAACSQEETIDATEDDTPSTSDVEIPSTIFTSEKNNEFIDEEEIKQSIKMYLDSSEDLYHASGPFEEIIDAGEQLTKHDLAAFNEINELIKENDENFSNYILNNTLPEGYQEEAERISQYMTASNQYLYELNDALNHLIDDISEGNFSEIDFESLIDQSDVVNGKEQKKIEEFLDEKNIHTNAFGREE</sequence>
<organism evidence="2 3">
    <name type="scientific">Shouchella clausii</name>
    <name type="common">Alkalihalobacillus clausii</name>
    <dbReference type="NCBI Taxonomy" id="79880"/>
    <lineage>
        <taxon>Bacteria</taxon>
        <taxon>Bacillati</taxon>
        <taxon>Bacillota</taxon>
        <taxon>Bacilli</taxon>
        <taxon>Bacillales</taxon>
        <taxon>Bacillaceae</taxon>
        <taxon>Shouchella</taxon>
    </lineage>
</organism>
<accession>A0A268NUC3</accession>